<dbReference type="PANTHER" id="PTHR10316:SF40">
    <property type="entry name" value="LD27118P"/>
    <property type="match status" value="1"/>
</dbReference>
<proteinExistence type="predicted"/>
<dbReference type="EMBL" id="CATQJL010000326">
    <property type="protein sequence ID" value="CAJ0610428.1"/>
    <property type="molecule type" value="Genomic_DNA"/>
</dbReference>
<name>A0AA36MI98_CYLNA</name>
<dbReference type="Pfam" id="PF00397">
    <property type="entry name" value="WW"/>
    <property type="match status" value="1"/>
</dbReference>
<dbReference type="SUPFAM" id="SSF51045">
    <property type="entry name" value="WW domain"/>
    <property type="match status" value="1"/>
</dbReference>
<dbReference type="Gene3D" id="2.20.70.10">
    <property type="match status" value="1"/>
</dbReference>
<organism evidence="4 5">
    <name type="scientific">Cylicocyclus nassatus</name>
    <name type="common">Nematode worm</name>
    <dbReference type="NCBI Taxonomy" id="53992"/>
    <lineage>
        <taxon>Eukaryota</taxon>
        <taxon>Metazoa</taxon>
        <taxon>Ecdysozoa</taxon>
        <taxon>Nematoda</taxon>
        <taxon>Chromadorea</taxon>
        <taxon>Rhabditida</taxon>
        <taxon>Rhabditina</taxon>
        <taxon>Rhabditomorpha</taxon>
        <taxon>Strongyloidea</taxon>
        <taxon>Strongylidae</taxon>
        <taxon>Cylicocyclus</taxon>
    </lineage>
</organism>
<feature type="region of interest" description="Disordered" evidence="2">
    <location>
        <begin position="596"/>
        <end position="615"/>
    </location>
</feature>
<evidence type="ECO:0000256" key="1">
    <source>
        <dbReference type="ARBA" id="ARBA00022737"/>
    </source>
</evidence>
<dbReference type="PROSITE" id="PS01159">
    <property type="entry name" value="WW_DOMAIN_1"/>
    <property type="match status" value="1"/>
</dbReference>
<feature type="compositionally biased region" description="Polar residues" evidence="2">
    <location>
        <begin position="398"/>
        <end position="427"/>
    </location>
</feature>
<reference evidence="4" key="1">
    <citation type="submission" date="2023-07" db="EMBL/GenBank/DDBJ databases">
        <authorList>
            <consortium name="CYATHOMIX"/>
        </authorList>
    </citation>
    <scope>NUCLEOTIDE SEQUENCE</scope>
    <source>
        <strain evidence="4">N/A</strain>
    </source>
</reference>
<dbReference type="GO" id="GO:0007165">
    <property type="term" value="P:signal transduction"/>
    <property type="evidence" value="ECO:0007669"/>
    <property type="project" value="TreeGrafter"/>
</dbReference>
<dbReference type="CDD" id="cd00201">
    <property type="entry name" value="WW"/>
    <property type="match status" value="1"/>
</dbReference>
<dbReference type="PANTHER" id="PTHR10316">
    <property type="entry name" value="MEMBRANE ASSOCIATED GUANYLATE KINASE-RELATED"/>
    <property type="match status" value="1"/>
</dbReference>
<dbReference type="PROSITE" id="PS50020">
    <property type="entry name" value="WW_DOMAIN_2"/>
    <property type="match status" value="1"/>
</dbReference>
<keyword evidence="1" id="KW-0677">Repeat</keyword>
<dbReference type="GO" id="GO:0005737">
    <property type="term" value="C:cytoplasm"/>
    <property type="evidence" value="ECO:0007669"/>
    <property type="project" value="TreeGrafter"/>
</dbReference>
<accession>A0AA36MI98</accession>
<dbReference type="InterPro" id="IPR001202">
    <property type="entry name" value="WW_dom"/>
</dbReference>
<feature type="region of interest" description="Disordered" evidence="2">
    <location>
        <begin position="383"/>
        <end position="438"/>
    </location>
</feature>
<sequence length="771" mass="85246">MTSATTTTTTAPAIDCAVECGNIYDDNCNGLVIDCLTAQEAMYMVSAEGMQCRASVNCRAGTFAYYYTGPFQQARLPDAYVVCNGMNMWMLQGGQAITGIACSENVGSQRVAENQNFLEVLIIALPGTAFFTTVSAPVATTIPRTSTTTRMSTTITTTTTSTTTTPPARCVMECPNIYDPDCNNAPNVACLSAQRAMYMVIAEPGGLECRAMVTCIEGTSEYYYLPNTRGQDGAMVNQDVVCILMNNMFQWQLRDTTAIAGIGCQLLLRLVHKDCEPERILTVLKQKNCYRVVGHDWSVVDQATADGAPATAYYCSSFDASSLRAGMASKKTKQHKMSTAAPGPSMFEVYTYVDTEKSIGELFQAGRVSDGKLYERKPTRKFPMAYYAPKQRPRGSSAGHSPQGSSDDGMSNASRNALSPSGSQQVATPFHKKQASAPELDTHHLDMYNRPVPVPQVITHHHSKSVSAIPPMPDPAFTVPQHNRSVSHEANYNASFGTQPSFHEPVPSSLFDPRGKSHSLDPMIVGMHDPGSQMADKMSSLGPLPPNWEMKLDEMGNRYFVDHNTQTTTWYDPRIPEHMQEEEIRQRHACQQQQQYHQHNVMQQQPPQQAYFPPQQPIMHQPQHAYAQMPPTQDFNSSTYQRVQELQNERSVMLEKQEQLLRSGLLDQSPQQYHNAMSPMQTTSMMPEQTQYPAYPPINQAGHAHLAPQFAHDRTMSTDSGAVADSNMDVDYSSPLGLLDPGAIADINPHEFDKYLQLSSHRGSATVGRYQ</sequence>
<evidence type="ECO:0000313" key="5">
    <source>
        <dbReference type="Proteomes" id="UP001176961"/>
    </source>
</evidence>
<evidence type="ECO:0000256" key="2">
    <source>
        <dbReference type="SAM" id="MobiDB-lite"/>
    </source>
</evidence>
<feature type="region of interest" description="Disordered" evidence="2">
    <location>
        <begin position="461"/>
        <end position="481"/>
    </location>
</feature>
<dbReference type="SMART" id="SM00456">
    <property type="entry name" value="WW"/>
    <property type="match status" value="1"/>
</dbReference>
<comment type="caution">
    <text evidence="4">The sequence shown here is derived from an EMBL/GenBank/DDBJ whole genome shotgun (WGS) entry which is preliminary data.</text>
</comment>
<dbReference type="Proteomes" id="UP001176961">
    <property type="component" value="Unassembled WGS sequence"/>
</dbReference>
<dbReference type="InterPro" id="IPR036020">
    <property type="entry name" value="WW_dom_sf"/>
</dbReference>
<dbReference type="AlphaFoldDB" id="A0AA36MI98"/>
<gene>
    <name evidence="4" type="ORF">CYNAS_LOCUS22411</name>
</gene>
<protein>
    <recommendedName>
        <fullName evidence="3">WW domain-containing protein</fullName>
    </recommendedName>
</protein>
<feature type="domain" description="WW" evidence="3">
    <location>
        <begin position="542"/>
        <end position="575"/>
    </location>
</feature>
<keyword evidence="5" id="KW-1185">Reference proteome</keyword>
<evidence type="ECO:0000259" key="3">
    <source>
        <dbReference type="PROSITE" id="PS50020"/>
    </source>
</evidence>
<evidence type="ECO:0000313" key="4">
    <source>
        <dbReference type="EMBL" id="CAJ0610428.1"/>
    </source>
</evidence>